<evidence type="ECO:0000259" key="1">
    <source>
        <dbReference type="PROSITE" id="PS51186"/>
    </source>
</evidence>
<protein>
    <recommendedName>
        <fullName evidence="1">N-acetyltransferase domain-containing protein</fullName>
    </recommendedName>
</protein>
<accession>A0A561UCK6</accession>
<dbReference type="SUPFAM" id="SSF55729">
    <property type="entry name" value="Acyl-CoA N-acyltransferases (Nat)"/>
    <property type="match status" value="1"/>
</dbReference>
<dbReference type="PROSITE" id="PS51186">
    <property type="entry name" value="GNAT"/>
    <property type="match status" value="1"/>
</dbReference>
<dbReference type="GO" id="GO:0016747">
    <property type="term" value="F:acyltransferase activity, transferring groups other than amino-acyl groups"/>
    <property type="evidence" value="ECO:0007669"/>
    <property type="project" value="InterPro"/>
</dbReference>
<dbReference type="OrthoDB" id="3507946at2"/>
<dbReference type="Gene3D" id="3.40.630.30">
    <property type="match status" value="1"/>
</dbReference>
<dbReference type="RefSeq" id="WP_145903381.1">
    <property type="nucleotide sequence ID" value="NZ_BAAAMZ010000039.1"/>
</dbReference>
<dbReference type="InterPro" id="IPR000182">
    <property type="entry name" value="GNAT_dom"/>
</dbReference>
<feature type="domain" description="N-acetyltransferase" evidence="1">
    <location>
        <begin position="107"/>
        <end position="267"/>
    </location>
</feature>
<proteinExistence type="predicted"/>
<sequence>MRTLELIEDHGLRIALLGAEEALESDPVRLYALSAQDGVGVLRVVDPPAALHADLERAGFLVTPSWVTWLAPVRAADETFLAAMTSGERSNVRRALRETAKRSLRITVHAPLSRAVFDDFLGLYEDQVARMRNGSSYAASWREEIAADPDLYYVVAARDADGELLGACLCWDQPELSITRIAFTAQAAAERQGRVVRALYMTATAEARGRGREWISLGSDPTLYGHITEPGLFGFKARLGFRPVPTRFLQPAEPDQADAVLSLRGLTDPTLLLSYAAPGRPAAGAVGTAVAGDLPVPEPALRLTVMSAAADVDLSSHRAGFLAGLTTRTVSG</sequence>
<dbReference type="Proteomes" id="UP000317940">
    <property type="component" value="Unassembled WGS sequence"/>
</dbReference>
<evidence type="ECO:0000313" key="3">
    <source>
        <dbReference type="Proteomes" id="UP000317940"/>
    </source>
</evidence>
<reference evidence="2 3" key="1">
    <citation type="submission" date="2019-06" db="EMBL/GenBank/DDBJ databases">
        <title>Sequencing the genomes of 1000 actinobacteria strains.</title>
        <authorList>
            <person name="Klenk H.-P."/>
        </authorList>
    </citation>
    <scope>NUCLEOTIDE SEQUENCE [LARGE SCALE GENOMIC DNA]</scope>
    <source>
        <strain evidence="2 3">DSM 44826</strain>
    </source>
</reference>
<gene>
    <name evidence="2" type="ORF">FHX73_11889</name>
</gene>
<keyword evidence="3" id="KW-1185">Reference proteome</keyword>
<dbReference type="AlphaFoldDB" id="A0A561UCK6"/>
<comment type="caution">
    <text evidence="2">The sequence shown here is derived from an EMBL/GenBank/DDBJ whole genome shotgun (WGS) entry which is preliminary data.</text>
</comment>
<name>A0A561UCK6_9ACTN</name>
<dbReference type="InterPro" id="IPR016181">
    <property type="entry name" value="Acyl_CoA_acyltransferase"/>
</dbReference>
<evidence type="ECO:0000313" key="2">
    <source>
        <dbReference type="EMBL" id="TWF97114.1"/>
    </source>
</evidence>
<dbReference type="EMBL" id="VIWT01000001">
    <property type="protein sequence ID" value="TWF97114.1"/>
    <property type="molecule type" value="Genomic_DNA"/>
</dbReference>
<organism evidence="2 3">
    <name type="scientific">Kitasatospora viridis</name>
    <dbReference type="NCBI Taxonomy" id="281105"/>
    <lineage>
        <taxon>Bacteria</taxon>
        <taxon>Bacillati</taxon>
        <taxon>Actinomycetota</taxon>
        <taxon>Actinomycetes</taxon>
        <taxon>Kitasatosporales</taxon>
        <taxon>Streptomycetaceae</taxon>
        <taxon>Kitasatospora</taxon>
    </lineage>
</organism>